<dbReference type="InterPro" id="IPR041664">
    <property type="entry name" value="AAA_16"/>
</dbReference>
<dbReference type="Pfam" id="PF13191">
    <property type="entry name" value="AAA_16"/>
    <property type="match status" value="1"/>
</dbReference>
<dbReference type="Gene3D" id="1.25.40.10">
    <property type="entry name" value="Tetratricopeptide repeat domain"/>
    <property type="match status" value="4"/>
</dbReference>
<feature type="coiled-coil region" evidence="4">
    <location>
        <begin position="877"/>
        <end position="904"/>
    </location>
</feature>
<organism evidence="6 7">
    <name type="scientific">Ktedonospora formicarum</name>
    <dbReference type="NCBI Taxonomy" id="2778364"/>
    <lineage>
        <taxon>Bacteria</taxon>
        <taxon>Bacillati</taxon>
        <taxon>Chloroflexota</taxon>
        <taxon>Ktedonobacteria</taxon>
        <taxon>Ktedonobacterales</taxon>
        <taxon>Ktedonobacteraceae</taxon>
        <taxon>Ktedonospora</taxon>
    </lineage>
</organism>
<dbReference type="InterPro" id="IPR011990">
    <property type="entry name" value="TPR-like_helical_dom_sf"/>
</dbReference>
<dbReference type="Pfam" id="PF13432">
    <property type="entry name" value="TPR_16"/>
    <property type="match status" value="1"/>
</dbReference>
<dbReference type="Pfam" id="PF03704">
    <property type="entry name" value="BTAD"/>
    <property type="match status" value="1"/>
</dbReference>
<accession>A0A8J3MVE3</accession>
<dbReference type="PANTHER" id="PTHR16305">
    <property type="entry name" value="TESTICULAR SOLUBLE ADENYLYL CYCLASE"/>
    <property type="match status" value="1"/>
</dbReference>
<evidence type="ECO:0000313" key="7">
    <source>
        <dbReference type="Proteomes" id="UP000612362"/>
    </source>
</evidence>
<dbReference type="GO" id="GO:0003677">
    <property type="term" value="F:DNA binding"/>
    <property type="evidence" value="ECO:0007669"/>
    <property type="project" value="InterPro"/>
</dbReference>
<feature type="repeat" description="TPR" evidence="3">
    <location>
        <begin position="868"/>
        <end position="901"/>
    </location>
</feature>
<dbReference type="SMART" id="SM00028">
    <property type="entry name" value="TPR"/>
    <property type="match status" value="7"/>
</dbReference>
<dbReference type="PROSITE" id="PS50005">
    <property type="entry name" value="TPR"/>
    <property type="match status" value="1"/>
</dbReference>
<dbReference type="Pfam" id="PF20586">
    <property type="entry name" value="DUF6788"/>
    <property type="match status" value="1"/>
</dbReference>
<dbReference type="Proteomes" id="UP000612362">
    <property type="component" value="Unassembled WGS sequence"/>
</dbReference>
<evidence type="ECO:0000256" key="4">
    <source>
        <dbReference type="SAM" id="Coils"/>
    </source>
</evidence>
<evidence type="ECO:0000256" key="1">
    <source>
        <dbReference type="ARBA" id="ARBA00022741"/>
    </source>
</evidence>
<dbReference type="Gene3D" id="1.10.10.10">
    <property type="entry name" value="Winged helix-like DNA-binding domain superfamily/Winged helix DNA-binding domain"/>
    <property type="match status" value="1"/>
</dbReference>
<keyword evidence="3" id="KW-0802">TPR repeat</keyword>
<dbReference type="InterPro" id="IPR046738">
    <property type="entry name" value="DUF6788"/>
</dbReference>
<protein>
    <recommendedName>
        <fullName evidence="5">Bacterial transcriptional activator domain-containing protein</fullName>
    </recommendedName>
</protein>
<dbReference type="Pfam" id="PF13181">
    <property type="entry name" value="TPR_8"/>
    <property type="match status" value="1"/>
</dbReference>
<dbReference type="EMBL" id="BNJF01000002">
    <property type="protein sequence ID" value="GHO46430.1"/>
    <property type="molecule type" value="Genomic_DNA"/>
</dbReference>
<dbReference type="SUPFAM" id="SSF52540">
    <property type="entry name" value="P-loop containing nucleoside triphosphate hydrolases"/>
    <property type="match status" value="1"/>
</dbReference>
<name>A0A8J3MVE3_9CHLR</name>
<feature type="domain" description="Bacterial transcriptional activator" evidence="5">
    <location>
        <begin position="190"/>
        <end position="334"/>
    </location>
</feature>
<reference evidence="6" key="1">
    <citation type="submission" date="2020-10" db="EMBL/GenBank/DDBJ databases">
        <title>Taxonomic study of unclassified bacteria belonging to the class Ktedonobacteria.</title>
        <authorList>
            <person name="Yabe S."/>
            <person name="Wang C.M."/>
            <person name="Zheng Y."/>
            <person name="Sakai Y."/>
            <person name="Cavaletti L."/>
            <person name="Monciardini P."/>
            <person name="Donadio S."/>
        </authorList>
    </citation>
    <scope>NUCLEOTIDE SEQUENCE</scope>
    <source>
        <strain evidence="6">SOSP1-1</strain>
    </source>
</reference>
<proteinExistence type="predicted"/>
<dbReference type="RefSeq" id="WP_220195810.1">
    <property type="nucleotide sequence ID" value="NZ_BNJF01000002.1"/>
</dbReference>
<dbReference type="InterPro" id="IPR016032">
    <property type="entry name" value="Sig_transdc_resp-reg_C-effctor"/>
</dbReference>
<dbReference type="InterPro" id="IPR027417">
    <property type="entry name" value="P-loop_NTPase"/>
</dbReference>
<keyword evidence="2" id="KW-0067">ATP-binding</keyword>
<comment type="caution">
    <text evidence="6">The sequence shown here is derived from an EMBL/GenBank/DDBJ whole genome shotgun (WGS) entry which is preliminary data.</text>
</comment>
<dbReference type="GO" id="GO:0006355">
    <property type="term" value="P:regulation of DNA-templated transcription"/>
    <property type="evidence" value="ECO:0007669"/>
    <property type="project" value="InterPro"/>
</dbReference>
<dbReference type="GO" id="GO:0005737">
    <property type="term" value="C:cytoplasm"/>
    <property type="evidence" value="ECO:0007669"/>
    <property type="project" value="TreeGrafter"/>
</dbReference>
<evidence type="ECO:0000259" key="5">
    <source>
        <dbReference type="SMART" id="SM01043"/>
    </source>
</evidence>
<keyword evidence="4" id="KW-0175">Coiled coil</keyword>
<dbReference type="GO" id="GO:0004016">
    <property type="term" value="F:adenylate cyclase activity"/>
    <property type="evidence" value="ECO:0007669"/>
    <property type="project" value="TreeGrafter"/>
</dbReference>
<evidence type="ECO:0000256" key="3">
    <source>
        <dbReference type="PROSITE-ProRule" id="PRU00339"/>
    </source>
</evidence>
<keyword evidence="7" id="KW-1185">Reference proteome</keyword>
<evidence type="ECO:0000256" key="2">
    <source>
        <dbReference type="ARBA" id="ARBA00022840"/>
    </source>
</evidence>
<evidence type="ECO:0000313" key="6">
    <source>
        <dbReference type="EMBL" id="GHO46430.1"/>
    </source>
</evidence>
<dbReference type="InterPro" id="IPR036388">
    <property type="entry name" value="WH-like_DNA-bd_sf"/>
</dbReference>
<keyword evidence="1" id="KW-0547">Nucleotide-binding</keyword>
<sequence length="1369" mass="154252">MQSKVTYHQQVSYCGKPRCRKCREGTGHGPYWYAYKTVDGRTTRTYIGKNLPPDVQAQMEGHTENPAFSEADSQSHASIRIYVLGQFRLERRASRSGDWQTVTESAWQHQRVRALLGSLVSATGRKLGREQIMDNLWPELDLDVAASRLDRAVYSLRQIFEPQRNRPATSPLLLTEREVLALADQSQIWVDADAFDSLLSQAHSLQREDPGKAEKLFNEAATLYGGIFLPEARKVEWTSARRESLQRSWIGMLLELADLRIRREAFQAAIEPLDRLLLVDPTNEAAVQRLIKLLVHLGRRGEALRAYKRLATVLSQGYHIAPLPDTRQLYDELKSGNNSAALALNTTPSTSTADTRTATAHTTNMEANPALRIGRTHQSPLIGRNEELMTLRTMIEHTEQAARFKLTVQKKTITSTLDTPRRPQCGILMGEVGIGKTRLAEELSREARGKNWAVAWSRVYAQETSIPYRLWTEILRKATTQGAWQRQEMTRRPLVFQPLAALLPELIDYLPPMALSTPLPPEQEQLRLWEATRELLVLISESTPLIIALDDLQWSDRSSCELLAYLARRIQGHPIVIVGTCRDNELAQDHPLKALLTDLQREHAVETVNLAPLQQEEISALVSYVPHISQPLVQRISLRAAGNPFFAEELARTIGAQLATTASSNGNGQGHAYTNIENTLSKVNANGEEMLPDTITAVLNLRLDRLTQKCRSLLQKAAVLGGSFEFQIISAMEAHTPGMDEDIVLDLLEEGLRSGMLTEEGSGTRVTYQFWHPLLVSHLYETLSAARRASLHRRAADIFQTMYSGREEEHAATITHHLLLGGAADDRIAHFAEIAARHSYALSAYPDAEKHYKIALQHLPSTTRDQRAQILEYLGECTRLQGKYEEARQLYENALQERSQLSAYLNLSQEEAEIQALLWCEVGVTWYDVGNAVKAQQFYNQCEMVLQKANITTSYVWAYLRYWESRNHWRDGNYDKAREVIQEAINLFKDTSLANAHLTSPDYPTQIQRILQGDPVILGRMHNLLGMIEAASGRSSDGLDHYNRALTIFEQHERIRDIALLSCNIGDVLLRRAEFEDAQSALRTSLNLAERVGETPLISFARGNLGVLDARQGNLHDAENELVQGITTATTSNQMAILSIMQATLSMVQQELGKLHNATQALKQALKLSYSMHITPYIGMTLLALGHLRFTQALTTENDKQTSLRLLKRAQAALTKSLSLDGLEAETRSEAQLLLSVILLQLGDIKHSYEEATQAIADIERYELIWLKGRGQRTLGEIQRYLGNNEDAIHYYEQALNTCRKYEMSLEEGHTLSAYGQILIKLGERNQRETDYQRGLRHLQDALRIFKACGAKKDAHNVEQLLDGERSAL</sequence>
<dbReference type="InterPro" id="IPR005158">
    <property type="entry name" value="BTAD"/>
</dbReference>
<dbReference type="SMART" id="SM01043">
    <property type="entry name" value="BTAD"/>
    <property type="match status" value="1"/>
</dbReference>
<dbReference type="Pfam" id="PF13424">
    <property type="entry name" value="TPR_12"/>
    <property type="match status" value="1"/>
</dbReference>
<gene>
    <name evidence="6" type="ORF">KSX_45930</name>
</gene>
<dbReference type="PANTHER" id="PTHR16305:SF28">
    <property type="entry name" value="GUANYLATE CYCLASE DOMAIN-CONTAINING PROTEIN"/>
    <property type="match status" value="1"/>
</dbReference>
<dbReference type="Gene3D" id="3.40.50.300">
    <property type="entry name" value="P-loop containing nucleotide triphosphate hydrolases"/>
    <property type="match status" value="1"/>
</dbReference>
<dbReference type="InterPro" id="IPR019734">
    <property type="entry name" value="TPR_rpt"/>
</dbReference>
<dbReference type="SUPFAM" id="SSF46894">
    <property type="entry name" value="C-terminal effector domain of the bipartite response regulators"/>
    <property type="match status" value="1"/>
</dbReference>
<dbReference type="SUPFAM" id="SSF48452">
    <property type="entry name" value="TPR-like"/>
    <property type="match status" value="4"/>
</dbReference>
<dbReference type="GO" id="GO:0005524">
    <property type="term" value="F:ATP binding"/>
    <property type="evidence" value="ECO:0007669"/>
    <property type="project" value="UniProtKB-KW"/>
</dbReference>